<sequence length="657" mass="68090">MDMEQATPAAPEADVEPVDVEDAEAALIEHYPRLVRIAYLTLPATMGRHRRVLLAHRLVQRALPRTRRAAADEGGPGDPAYALVRHEVLHGALAYGRRRTGVWRLPRAVLVAAPLPPQVVGLRLFPRAGGSEELALDRALAELDAPARAAYALAALERLSDDEVAALLAEAGAEAPHKAVQEAGQVRVTRADGGTADPARLLASAEFDPCTVQVRPTDLMRRRQHVRLGAAAAVAALAAVALLGVPGDDGAGFGAAGPLGPQQAALNRALDPALVVRAAPDAWRRSGRLDFTDWPARGDRTDDQELLQRALAVWARPGPSVRVTTTAGTPATPPVASPRLLYAGDLDGAGVVLLHDGLRLVRYAEPVDGGGAPALDFARVDGASAASASAVVVGRTERGARFLTAPWTDDTTVRDLLDPSAAAHGLKRSPDGVTAPVPMPAADGNCASASARWPVLRLTGQPGVPDRGPLLLTDLGDLTPVHLTYASGAGARLEEADGDQARAAWAHTVCRLPAVRGQGVRAVGDWAFAEQRLPDDAGTASWLCTRADTWDGDSHVLVQFLPPGGSAAAPAATAARSDATPACGPVAPQVLAGVLWKSPAKRWYLLAAGSPEVTSVTASGGAGRTASGHTLTAPAQPSERPAITGRLADGGTLPALK</sequence>
<name>G8WTQ9_STREN</name>
<dbReference type="AlphaFoldDB" id="G8WTQ9"/>
<evidence type="ECO:0000313" key="2">
    <source>
        <dbReference type="EMBL" id="AEW93702.1"/>
    </source>
</evidence>
<dbReference type="eggNOG" id="ENOG5033RDI">
    <property type="taxonomic scope" value="Bacteria"/>
</dbReference>
<feature type="compositionally biased region" description="Low complexity" evidence="1">
    <location>
        <begin position="615"/>
        <end position="628"/>
    </location>
</feature>
<dbReference type="PATRIC" id="fig|1003195.29.peg.1338"/>
<feature type="region of interest" description="Disordered" evidence="1">
    <location>
        <begin position="615"/>
        <end position="657"/>
    </location>
</feature>
<protein>
    <submittedName>
        <fullName evidence="2">Uncharacterized protein</fullName>
    </submittedName>
</protein>
<evidence type="ECO:0000313" key="3">
    <source>
        <dbReference type="Proteomes" id="UP000007842"/>
    </source>
</evidence>
<proteinExistence type="predicted"/>
<dbReference type="KEGG" id="scy:SCATT_13310"/>
<dbReference type="EMBL" id="CP003219">
    <property type="protein sequence ID" value="AEW93702.1"/>
    <property type="molecule type" value="Genomic_DNA"/>
</dbReference>
<evidence type="ECO:0000256" key="1">
    <source>
        <dbReference type="SAM" id="MobiDB-lite"/>
    </source>
</evidence>
<organism evidence="2 3">
    <name type="scientific">Streptantibioticus cattleyicolor (strain ATCC 35852 / DSM 46488 / JCM 4925 / NBRC 14057 / NRRL 8057)</name>
    <name type="common">Streptomyces cattleya</name>
    <dbReference type="NCBI Taxonomy" id="1003195"/>
    <lineage>
        <taxon>Bacteria</taxon>
        <taxon>Bacillati</taxon>
        <taxon>Actinomycetota</taxon>
        <taxon>Actinomycetes</taxon>
        <taxon>Kitasatosporales</taxon>
        <taxon>Streptomycetaceae</taxon>
        <taxon>Streptantibioticus</taxon>
    </lineage>
</organism>
<dbReference type="STRING" id="1003195.SCATT_13310"/>
<accession>G8WTQ9</accession>
<reference evidence="3" key="1">
    <citation type="submission" date="2011-12" db="EMBL/GenBank/DDBJ databases">
        <title>Complete genome sequence of Streptomyces cattleya strain DSM 46488.</title>
        <authorList>
            <person name="Ou H.-Y."/>
            <person name="Li P."/>
            <person name="Zhao C."/>
            <person name="O'Hagan D."/>
            <person name="Deng Z."/>
        </authorList>
    </citation>
    <scope>NUCLEOTIDE SEQUENCE [LARGE SCALE GENOMIC DNA]</scope>
    <source>
        <strain evidence="3">ATCC 35852 / DSM 46488 / JCM 4925 / NBRC 14057 / NRRL 8057</strain>
    </source>
</reference>
<gene>
    <name evidence="2" type="ordered locus">SCATT_13310</name>
</gene>
<dbReference type="HOGENOM" id="CLU_017313_0_0_11"/>
<dbReference type="Proteomes" id="UP000007842">
    <property type="component" value="Chromosome"/>
</dbReference>
<keyword evidence="3" id="KW-1185">Reference proteome</keyword>